<dbReference type="Proteomes" id="UP001241110">
    <property type="component" value="Unassembled WGS sequence"/>
</dbReference>
<proteinExistence type="predicted"/>
<evidence type="ECO:0000256" key="1">
    <source>
        <dbReference type="SAM" id="Phobius"/>
    </source>
</evidence>
<gene>
    <name evidence="2" type="ORF">QNI16_28895</name>
</gene>
<dbReference type="AlphaFoldDB" id="A0AAE3QTC6"/>
<keyword evidence="1" id="KW-1133">Transmembrane helix</keyword>
<reference evidence="2" key="1">
    <citation type="submission" date="2023-05" db="EMBL/GenBank/DDBJ databases">
        <authorList>
            <person name="Zhang X."/>
        </authorList>
    </citation>
    <scope>NUCLEOTIDE SEQUENCE</scope>
    <source>
        <strain evidence="2">YF14B1</strain>
    </source>
</reference>
<protein>
    <submittedName>
        <fullName evidence="2">Uncharacterized protein</fullName>
    </submittedName>
</protein>
<feature type="transmembrane region" description="Helical" evidence="1">
    <location>
        <begin position="89"/>
        <end position="108"/>
    </location>
</feature>
<dbReference type="RefSeq" id="WP_313986016.1">
    <property type="nucleotide sequence ID" value="NZ_JASJOS010000015.1"/>
</dbReference>
<accession>A0AAE3QTC6</accession>
<feature type="transmembrane region" description="Helical" evidence="1">
    <location>
        <begin position="46"/>
        <end position="69"/>
    </location>
</feature>
<sequence length="118" mass="13705">MNVIAYLIYFAITYWVTVHVGLSFYKHGRLYLLSLFHNDEKISDSINRLLLVGYYLLNLGYVAIMIRFWDSVTSWQTLVASVSTMIGKIMLTLAIIHFINMTVLLFFSKSYHTSTHSK</sequence>
<comment type="caution">
    <text evidence="2">The sequence shown here is derived from an EMBL/GenBank/DDBJ whole genome shotgun (WGS) entry which is preliminary data.</text>
</comment>
<evidence type="ECO:0000313" key="2">
    <source>
        <dbReference type="EMBL" id="MDJ1484551.1"/>
    </source>
</evidence>
<feature type="transmembrane region" description="Helical" evidence="1">
    <location>
        <begin position="6"/>
        <end position="25"/>
    </location>
</feature>
<dbReference type="EMBL" id="JASJOS010000015">
    <property type="protein sequence ID" value="MDJ1484551.1"/>
    <property type="molecule type" value="Genomic_DNA"/>
</dbReference>
<evidence type="ECO:0000313" key="3">
    <source>
        <dbReference type="Proteomes" id="UP001241110"/>
    </source>
</evidence>
<organism evidence="2 3">
    <name type="scientific">Xanthocytophaga flava</name>
    <dbReference type="NCBI Taxonomy" id="3048013"/>
    <lineage>
        <taxon>Bacteria</taxon>
        <taxon>Pseudomonadati</taxon>
        <taxon>Bacteroidota</taxon>
        <taxon>Cytophagia</taxon>
        <taxon>Cytophagales</taxon>
        <taxon>Rhodocytophagaceae</taxon>
        <taxon>Xanthocytophaga</taxon>
    </lineage>
</organism>
<keyword evidence="1" id="KW-0472">Membrane</keyword>
<name>A0AAE3QTC6_9BACT</name>
<keyword evidence="1" id="KW-0812">Transmembrane</keyword>